<gene>
    <name evidence="1" type="ORF">DWU98_04635</name>
</gene>
<comment type="caution">
    <text evidence="1">The sequence shown here is derived from an EMBL/GenBank/DDBJ whole genome shotgun (WGS) entry which is preliminary data.</text>
</comment>
<name>A0A370X5L1_9GAMM</name>
<reference evidence="1 2" key="1">
    <citation type="submission" date="2018-07" db="EMBL/GenBank/DDBJ databases">
        <title>Dyella monticola sp. nov. and Dyella psychrodurans sp. nov. isolated from monsoon evergreen broad-leaved forest soil of Dinghu Mountain, China.</title>
        <authorList>
            <person name="Gao Z."/>
            <person name="Qiu L."/>
        </authorList>
    </citation>
    <scope>NUCLEOTIDE SEQUENCE [LARGE SCALE GENOMIC DNA]</scope>
    <source>
        <strain evidence="1 2">4G-K06</strain>
    </source>
</reference>
<proteinExistence type="predicted"/>
<keyword evidence="2" id="KW-1185">Reference proteome</keyword>
<accession>A0A370X5L1</accession>
<dbReference type="EMBL" id="QRBE01000002">
    <property type="protein sequence ID" value="RDS83622.1"/>
    <property type="molecule type" value="Genomic_DNA"/>
</dbReference>
<organism evidence="1 2">
    <name type="scientific">Dyella monticola</name>
    <dbReference type="NCBI Taxonomy" id="1927958"/>
    <lineage>
        <taxon>Bacteria</taxon>
        <taxon>Pseudomonadati</taxon>
        <taxon>Pseudomonadota</taxon>
        <taxon>Gammaproteobacteria</taxon>
        <taxon>Lysobacterales</taxon>
        <taxon>Rhodanobacteraceae</taxon>
        <taxon>Dyella</taxon>
    </lineage>
</organism>
<protein>
    <submittedName>
        <fullName evidence="1">Uncharacterized protein</fullName>
    </submittedName>
</protein>
<dbReference type="Proteomes" id="UP000254258">
    <property type="component" value="Unassembled WGS sequence"/>
</dbReference>
<dbReference type="AlphaFoldDB" id="A0A370X5L1"/>
<evidence type="ECO:0000313" key="2">
    <source>
        <dbReference type="Proteomes" id="UP000254258"/>
    </source>
</evidence>
<sequence>MSEGVSKIVEPCHHRRNASAQKLEGIVPKRAPRPVEVAEAIQSVLPVELEATTLIQRTR</sequence>
<evidence type="ECO:0000313" key="1">
    <source>
        <dbReference type="EMBL" id="RDS83622.1"/>
    </source>
</evidence>